<dbReference type="Pfam" id="PF02759">
    <property type="entry name" value="RUN"/>
    <property type="match status" value="1"/>
</dbReference>
<reference evidence="7" key="1">
    <citation type="submission" date="2007-04" db="EMBL/GenBank/DDBJ databases">
        <title>Annotation of Pediculus humanus corporis strain USDA.</title>
        <authorList>
            <person name="Kirkness E."/>
            <person name="Hannick L."/>
            <person name="Hass B."/>
            <person name="Bruggner R."/>
            <person name="Lawson D."/>
            <person name="Bidwell S."/>
            <person name="Joardar V."/>
            <person name="Caler E."/>
            <person name="Walenz B."/>
            <person name="Inman J."/>
            <person name="Schobel S."/>
            <person name="Galinsky K."/>
            <person name="Amedeo P."/>
            <person name="Strausberg R."/>
        </authorList>
    </citation>
    <scope>NUCLEOTIDE SEQUENCE</scope>
    <source>
        <strain evidence="7">USDA</strain>
    </source>
</reference>
<keyword evidence="9" id="KW-1185">Reference proteome</keyword>
<feature type="region of interest" description="Disordered" evidence="5">
    <location>
        <begin position="242"/>
        <end position="261"/>
    </location>
</feature>
<proteinExistence type="predicted"/>
<dbReference type="SMART" id="SM01175">
    <property type="entry name" value="DUF4206"/>
    <property type="match status" value="1"/>
</dbReference>
<dbReference type="EnsemblMetazoa" id="PHUM136060-RA">
    <property type="protein sequence ID" value="PHUM136060-PA"/>
    <property type="gene ID" value="PHUM136060"/>
</dbReference>
<dbReference type="InterPro" id="IPR037213">
    <property type="entry name" value="Run_dom_sf"/>
</dbReference>
<dbReference type="OMA" id="CDENARW"/>
<feature type="compositionally biased region" description="Low complexity" evidence="5">
    <location>
        <begin position="437"/>
        <end position="457"/>
    </location>
</feature>
<dbReference type="AlphaFoldDB" id="E0VEL0"/>
<dbReference type="KEGG" id="phu:Phum_PHUM136060"/>
<protein>
    <recommendedName>
        <fullName evidence="6">RUN domain-containing protein</fullName>
    </recommendedName>
</protein>
<comment type="subcellular location">
    <subcellularLocation>
        <location evidence="1">Late endosome</location>
    </subcellularLocation>
</comment>
<dbReference type="InterPro" id="IPR025258">
    <property type="entry name" value="RH_dom"/>
</dbReference>
<evidence type="ECO:0000256" key="1">
    <source>
        <dbReference type="ARBA" id="ARBA00004603"/>
    </source>
</evidence>
<dbReference type="InterPro" id="IPR052428">
    <property type="entry name" value="Autophagy_HostDef_Reg"/>
</dbReference>
<dbReference type="HOGENOM" id="CLU_013778_0_0_1"/>
<evidence type="ECO:0000256" key="5">
    <source>
        <dbReference type="SAM" id="MobiDB-lite"/>
    </source>
</evidence>
<dbReference type="EMBL" id="AAZO01001575">
    <property type="status" value="NOT_ANNOTATED_CDS"/>
    <property type="molecule type" value="Genomic_DNA"/>
</dbReference>
<organism>
    <name type="scientific">Pediculus humanus subsp. corporis</name>
    <name type="common">Body louse</name>
    <dbReference type="NCBI Taxonomy" id="121224"/>
    <lineage>
        <taxon>Eukaryota</taxon>
        <taxon>Metazoa</taxon>
        <taxon>Ecdysozoa</taxon>
        <taxon>Arthropoda</taxon>
        <taxon>Hexapoda</taxon>
        <taxon>Insecta</taxon>
        <taxon>Pterygota</taxon>
        <taxon>Neoptera</taxon>
        <taxon>Paraneoptera</taxon>
        <taxon>Psocodea</taxon>
        <taxon>Troctomorpha</taxon>
        <taxon>Phthiraptera</taxon>
        <taxon>Anoplura</taxon>
        <taxon>Pediculidae</taxon>
        <taxon>Pediculus</taxon>
    </lineage>
</organism>
<dbReference type="RefSeq" id="XP_002424554.1">
    <property type="nucleotide sequence ID" value="XM_002424509.1"/>
</dbReference>
<dbReference type="VEuPathDB" id="VectorBase:PHUM136060"/>
<dbReference type="PANTHER" id="PTHR45971">
    <property type="entry name" value="PHOX (PX) DOMAIN-CONTAINING PROTEIN"/>
    <property type="match status" value="1"/>
</dbReference>
<dbReference type="CDD" id="cd17686">
    <property type="entry name" value="RUN_RUBCN"/>
    <property type="match status" value="1"/>
</dbReference>
<sequence length="818" mass="94467">MVEVNLDCQKLLYSLKVIVEGLLVNQVGNVWSIYGGLNRLHLAVGKIIQHGCKKNKQTGLLECETFFEGLSKSQPYLFRDIAKENVCDNLPANIKKEKYLIWIYKSLRDHHLSKILFWLLSDSKLVCHCYNENAFLRQEKYAKAAILCLKAVEQKQPSLLTEIDPSLYFTDTKDIKFEKSHKRCLSLPEKLLKKENIIDRNKEVEIENTESKLFASKDIDNIIYDQNNLCCKSLPNMVLELNENNPSTSESNSQEKSSEEINIHPEYLCKDKKNCKRKTLTSPTDKIKNFNKNTDCDEIEDKEWFLVEGRKKEKKKTFMEDGGTSVLPMSTGYFPRPAQGQSLTSFLTSENFSRRVAELDRENAHFSISEAMISAIEQMKCNRQLRLVEEANEEDSDEEINQLKQRIRIRRRQRLEEKNIKSMWSTSLLSDGKTDTTDQSISPPSTSPDTPESLSTDGVDDYEVDEDSNLKYFKNSDLSVSLASLYSEADISKIKKETIESLGNAENVALSLLKQFKKKQLPRASDLEWLVSEEDAPQELLPLPKSWPVSPDDADSSKTTFLRGTTDWAPPRPQVIFTQHPTPARKLLLKKQNFRCAGCGLRVAPEYAHKFRYCEYLGKYFCTGCHSNQLSVIPGHILFKWSFKRHPVSNFSYRLIDQMLTDPLFPVKDLNPDLYKKVKVLDKTRLFRMQLYYLKDFLFTCRFAHQLQKNLEKEPSHIFQDPEIYSLQDFIQIKTGELLSRLKDLVKDCFQHVQKCQLCSARGFLCELCPSKEPIYPWFMDKVSKCSHCGACFHFQCFKSGFCPRCARTTARKLNAID</sequence>
<dbReference type="PANTHER" id="PTHR45971:SF1">
    <property type="entry name" value="RUBICON, ISOFORM A"/>
    <property type="match status" value="1"/>
</dbReference>
<dbReference type="InterPro" id="IPR004012">
    <property type="entry name" value="Run_dom"/>
</dbReference>
<dbReference type="GeneID" id="8234231"/>
<dbReference type="Pfam" id="PF21054">
    <property type="entry name" value="RUBC_PIKBD"/>
    <property type="match status" value="1"/>
</dbReference>
<feature type="region of interest" description="Disordered" evidence="5">
    <location>
        <begin position="426"/>
        <end position="461"/>
    </location>
</feature>
<evidence type="ECO:0000256" key="2">
    <source>
        <dbReference type="ARBA" id="ARBA00022553"/>
    </source>
</evidence>
<dbReference type="SUPFAM" id="SSF140741">
    <property type="entry name" value="RUN domain-like"/>
    <property type="match status" value="1"/>
</dbReference>
<dbReference type="Proteomes" id="UP000009046">
    <property type="component" value="Unassembled WGS sequence"/>
</dbReference>
<dbReference type="STRING" id="121224.E0VEL0"/>
<keyword evidence="3" id="KW-0967">Endosome</keyword>
<dbReference type="EMBL" id="DS235093">
    <property type="protein sequence ID" value="EEB11816.1"/>
    <property type="molecule type" value="Genomic_DNA"/>
</dbReference>
<reference evidence="7" key="2">
    <citation type="submission" date="2007-04" db="EMBL/GenBank/DDBJ databases">
        <title>The genome of the human body louse.</title>
        <authorList>
            <consortium name="The Human Body Louse Genome Consortium"/>
            <person name="Kirkness E."/>
            <person name="Walenz B."/>
            <person name="Hass B."/>
            <person name="Bruggner R."/>
            <person name="Strausberg R."/>
        </authorList>
    </citation>
    <scope>NUCLEOTIDE SEQUENCE</scope>
    <source>
        <strain evidence="7">USDA</strain>
    </source>
</reference>
<evidence type="ECO:0000313" key="9">
    <source>
        <dbReference type="Proteomes" id="UP000009046"/>
    </source>
</evidence>
<dbReference type="InterPro" id="IPR048569">
    <property type="entry name" value="RUBC_PIKBD"/>
</dbReference>
<dbReference type="eggNOG" id="KOG1829">
    <property type="taxonomic scope" value="Eukaryota"/>
</dbReference>
<dbReference type="GO" id="GO:0005770">
    <property type="term" value="C:late endosome"/>
    <property type="evidence" value="ECO:0007669"/>
    <property type="project" value="UniProtKB-SubCell"/>
</dbReference>
<dbReference type="FunCoup" id="E0VEL0">
    <property type="interactions" value="820"/>
</dbReference>
<evidence type="ECO:0000259" key="6">
    <source>
        <dbReference type="PROSITE" id="PS50826"/>
    </source>
</evidence>
<feature type="domain" description="RUN" evidence="6">
    <location>
        <begin position="31"/>
        <end position="164"/>
    </location>
</feature>
<gene>
    <name evidence="8" type="primary">8234231</name>
    <name evidence="7" type="ORF">Phum_PHUM136060</name>
</gene>
<evidence type="ECO:0000256" key="3">
    <source>
        <dbReference type="ARBA" id="ARBA00022753"/>
    </source>
</evidence>
<dbReference type="GO" id="GO:1901981">
    <property type="term" value="F:phosphatidylinositol phosphate binding"/>
    <property type="evidence" value="ECO:0007669"/>
    <property type="project" value="TreeGrafter"/>
</dbReference>
<evidence type="ECO:0000313" key="8">
    <source>
        <dbReference type="EnsemblMetazoa" id="PHUM136060-PA"/>
    </source>
</evidence>
<dbReference type="InParanoid" id="E0VEL0"/>
<evidence type="ECO:0000256" key="4">
    <source>
        <dbReference type="ARBA" id="ARBA00023006"/>
    </source>
</evidence>
<keyword evidence="4" id="KW-0072">Autophagy</keyword>
<reference evidence="8" key="3">
    <citation type="submission" date="2020-05" db="UniProtKB">
        <authorList>
            <consortium name="EnsemblMetazoa"/>
        </authorList>
    </citation>
    <scope>IDENTIFICATION</scope>
    <source>
        <strain evidence="8">USDA</strain>
    </source>
</reference>
<dbReference type="GO" id="GO:0006914">
    <property type="term" value="P:autophagy"/>
    <property type="evidence" value="ECO:0007669"/>
    <property type="project" value="UniProtKB-KW"/>
</dbReference>
<dbReference type="OrthoDB" id="10067503at2759"/>
<feature type="compositionally biased region" description="Low complexity" evidence="5">
    <location>
        <begin position="242"/>
        <end position="255"/>
    </location>
</feature>
<evidence type="ECO:0000313" key="7">
    <source>
        <dbReference type="EMBL" id="EEB11816.1"/>
    </source>
</evidence>
<dbReference type="PROSITE" id="PS50826">
    <property type="entry name" value="RUN"/>
    <property type="match status" value="1"/>
</dbReference>
<accession>E0VEL0</accession>
<dbReference type="Gene3D" id="1.20.58.900">
    <property type="match status" value="1"/>
</dbReference>
<keyword evidence="2" id="KW-0597">Phosphoprotein</keyword>
<dbReference type="Pfam" id="PF13901">
    <property type="entry name" value="RH_dom"/>
    <property type="match status" value="1"/>
</dbReference>
<name>E0VEL0_PEDHC</name>
<dbReference type="CTD" id="8234231"/>